<name>A0A0E9XNU1_ANGAN</name>
<organism evidence="1">
    <name type="scientific">Anguilla anguilla</name>
    <name type="common">European freshwater eel</name>
    <name type="synonym">Muraena anguilla</name>
    <dbReference type="NCBI Taxonomy" id="7936"/>
    <lineage>
        <taxon>Eukaryota</taxon>
        <taxon>Metazoa</taxon>
        <taxon>Chordata</taxon>
        <taxon>Craniata</taxon>
        <taxon>Vertebrata</taxon>
        <taxon>Euteleostomi</taxon>
        <taxon>Actinopterygii</taxon>
        <taxon>Neopterygii</taxon>
        <taxon>Teleostei</taxon>
        <taxon>Anguilliformes</taxon>
        <taxon>Anguillidae</taxon>
        <taxon>Anguilla</taxon>
    </lineage>
</organism>
<protein>
    <submittedName>
        <fullName evidence="1">Uncharacterized protein</fullName>
    </submittedName>
</protein>
<dbReference type="EMBL" id="GBXM01004170">
    <property type="protein sequence ID" value="JAI04408.1"/>
    <property type="molecule type" value="Transcribed_RNA"/>
</dbReference>
<sequence length="37" mass="4587">MLAIFIHSRCYLYLSNYWTDAEYFVCASIRREILYVY</sequence>
<dbReference type="AlphaFoldDB" id="A0A0E9XNU1"/>
<evidence type="ECO:0000313" key="1">
    <source>
        <dbReference type="EMBL" id="JAI04408.1"/>
    </source>
</evidence>
<accession>A0A0E9XNU1</accession>
<proteinExistence type="predicted"/>
<reference evidence="1" key="1">
    <citation type="submission" date="2014-11" db="EMBL/GenBank/DDBJ databases">
        <authorList>
            <person name="Amaro Gonzalez C."/>
        </authorList>
    </citation>
    <scope>NUCLEOTIDE SEQUENCE</scope>
</reference>
<reference evidence="1" key="2">
    <citation type="journal article" date="2015" name="Fish Shellfish Immunol.">
        <title>Early steps in the European eel (Anguilla anguilla)-Vibrio vulnificus interaction in the gills: Role of the RtxA13 toxin.</title>
        <authorList>
            <person name="Callol A."/>
            <person name="Pajuelo D."/>
            <person name="Ebbesson L."/>
            <person name="Teles M."/>
            <person name="MacKenzie S."/>
            <person name="Amaro C."/>
        </authorList>
    </citation>
    <scope>NUCLEOTIDE SEQUENCE</scope>
</reference>